<keyword evidence="4" id="KW-1003">Cell membrane</keyword>
<dbReference type="SMART" id="SM00387">
    <property type="entry name" value="HATPase_c"/>
    <property type="match status" value="1"/>
</dbReference>
<dbReference type="SMART" id="SM00388">
    <property type="entry name" value="HisKA"/>
    <property type="match status" value="1"/>
</dbReference>
<evidence type="ECO:0000256" key="4">
    <source>
        <dbReference type="ARBA" id="ARBA00022475"/>
    </source>
</evidence>
<protein>
    <recommendedName>
        <fullName evidence="3">histidine kinase</fullName>
        <ecNumber evidence="3">2.7.13.3</ecNumber>
    </recommendedName>
</protein>
<feature type="domain" description="Histidine kinase" evidence="15">
    <location>
        <begin position="265"/>
        <end position="485"/>
    </location>
</feature>
<feature type="domain" description="HAMP" evidence="16">
    <location>
        <begin position="198"/>
        <end position="250"/>
    </location>
</feature>
<keyword evidence="7 14" id="KW-0812">Transmembrane</keyword>
<evidence type="ECO:0000256" key="2">
    <source>
        <dbReference type="ARBA" id="ARBA00004651"/>
    </source>
</evidence>
<dbReference type="Pfam" id="PF00512">
    <property type="entry name" value="HisKA"/>
    <property type="match status" value="1"/>
</dbReference>
<evidence type="ECO:0000256" key="12">
    <source>
        <dbReference type="ARBA" id="ARBA00023012"/>
    </source>
</evidence>
<dbReference type="CDD" id="cd00075">
    <property type="entry name" value="HATPase"/>
    <property type="match status" value="1"/>
</dbReference>
<evidence type="ECO:0000256" key="9">
    <source>
        <dbReference type="ARBA" id="ARBA00022777"/>
    </source>
</evidence>
<dbReference type="Proteomes" id="UP001596044">
    <property type="component" value="Unassembled WGS sequence"/>
</dbReference>
<evidence type="ECO:0000256" key="8">
    <source>
        <dbReference type="ARBA" id="ARBA00022741"/>
    </source>
</evidence>
<keyword evidence="6" id="KW-0808">Transferase</keyword>
<dbReference type="SUPFAM" id="SSF55874">
    <property type="entry name" value="ATPase domain of HSP90 chaperone/DNA topoisomerase II/histidine kinase"/>
    <property type="match status" value="1"/>
</dbReference>
<dbReference type="InterPro" id="IPR003594">
    <property type="entry name" value="HATPase_dom"/>
</dbReference>
<dbReference type="PROSITE" id="PS50109">
    <property type="entry name" value="HIS_KIN"/>
    <property type="match status" value="1"/>
</dbReference>
<evidence type="ECO:0000256" key="6">
    <source>
        <dbReference type="ARBA" id="ARBA00022679"/>
    </source>
</evidence>
<name>A0ABW0KHQ0_9BACL</name>
<dbReference type="Pfam" id="PF00672">
    <property type="entry name" value="HAMP"/>
    <property type="match status" value="1"/>
</dbReference>
<keyword evidence="5" id="KW-0597">Phosphoprotein</keyword>
<dbReference type="CDD" id="cd00082">
    <property type="entry name" value="HisKA"/>
    <property type="match status" value="1"/>
</dbReference>
<dbReference type="Gene3D" id="3.30.565.10">
    <property type="entry name" value="Histidine kinase-like ATPase, C-terminal domain"/>
    <property type="match status" value="1"/>
</dbReference>
<dbReference type="RefSeq" id="WP_270880825.1">
    <property type="nucleotide sequence ID" value="NZ_JAQFVF010000038.1"/>
</dbReference>
<dbReference type="SMART" id="SM00304">
    <property type="entry name" value="HAMP"/>
    <property type="match status" value="1"/>
</dbReference>
<keyword evidence="10" id="KW-0067">ATP-binding</keyword>
<evidence type="ECO:0000313" key="17">
    <source>
        <dbReference type="EMBL" id="MFC5452471.1"/>
    </source>
</evidence>
<accession>A0ABW0KHQ0</accession>
<evidence type="ECO:0000256" key="13">
    <source>
        <dbReference type="ARBA" id="ARBA00023136"/>
    </source>
</evidence>
<evidence type="ECO:0000256" key="11">
    <source>
        <dbReference type="ARBA" id="ARBA00022989"/>
    </source>
</evidence>
<dbReference type="PANTHER" id="PTHR45528">
    <property type="entry name" value="SENSOR HISTIDINE KINASE CPXA"/>
    <property type="match status" value="1"/>
</dbReference>
<comment type="subcellular location">
    <subcellularLocation>
        <location evidence="2">Cell membrane</location>
        <topology evidence="2">Multi-pass membrane protein</topology>
    </subcellularLocation>
</comment>
<keyword evidence="18" id="KW-1185">Reference proteome</keyword>
<dbReference type="InterPro" id="IPR004358">
    <property type="entry name" value="Sig_transdc_His_kin-like_C"/>
</dbReference>
<feature type="transmembrane region" description="Helical" evidence="14">
    <location>
        <begin position="173"/>
        <end position="196"/>
    </location>
</feature>
<keyword evidence="11 14" id="KW-1133">Transmembrane helix</keyword>
<keyword evidence="9 17" id="KW-0418">Kinase</keyword>
<dbReference type="Gene3D" id="6.10.340.10">
    <property type="match status" value="1"/>
</dbReference>
<dbReference type="InterPro" id="IPR003661">
    <property type="entry name" value="HisK_dim/P_dom"/>
</dbReference>
<evidence type="ECO:0000313" key="18">
    <source>
        <dbReference type="Proteomes" id="UP001596044"/>
    </source>
</evidence>
<comment type="caution">
    <text evidence="17">The sequence shown here is derived from an EMBL/GenBank/DDBJ whole genome shotgun (WGS) entry which is preliminary data.</text>
</comment>
<dbReference type="PRINTS" id="PR00344">
    <property type="entry name" value="BCTRLSENSOR"/>
</dbReference>
<evidence type="ECO:0000256" key="14">
    <source>
        <dbReference type="SAM" id="Phobius"/>
    </source>
</evidence>
<dbReference type="SUPFAM" id="SSF158472">
    <property type="entry name" value="HAMP domain-like"/>
    <property type="match status" value="1"/>
</dbReference>
<dbReference type="CDD" id="cd06225">
    <property type="entry name" value="HAMP"/>
    <property type="match status" value="1"/>
</dbReference>
<gene>
    <name evidence="17" type="ORF">ACFPOG_30145</name>
</gene>
<evidence type="ECO:0000259" key="15">
    <source>
        <dbReference type="PROSITE" id="PS50109"/>
    </source>
</evidence>
<keyword evidence="13 14" id="KW-0472">Membrane</keyword>
<keyword evidence="8" id="KW-0547">Nucleotide-binding</keyword>
<evidence type="ECO:0000256" key="7">
    <source>
        <dbReference type="ARBA" id="ARBA00022692"/>
    </source>
</evidence>
<dbReference type="InterPro" id="IPR050398">
    <property type="entry name" value="HssS/ArlS-like"/>
</dbReference>
<proteinExistence type="predicted"/>
<sequence length="492" mass="56076">MSIRFKLLLSYAAMLIIPLILMMITALLLVVVFRGDIQSIRDQYRSTGGIFENHNVERVMKELKRTSENNPVMLSDLSYLTDINQELQLSESNLIVRTQSTLVYVSPSLQNTELLRQLPVYDRSGHLDREDPVKYGQQLIELIHFEYENADHQQTSVIVATKVNPLVHFAQKFFPILFAVLVIILILTHSLLTYFVSRSIIKPLLRLKNAMNRMKSGDLDVHVPITTKDEIGQLSLAFEQMRSQLKASIQTQIQYEENRKELISNISHDLRTPLTAIRGYVDGIGDGIADTPEKRHRYVEIISAKAEEMDHLIDELFLYSKLDLKKIPFNYETVDLQAFLLDWSDELEFELGKQGVHFASDIAMPEHTLISLDRDKIRRVFSNIMSNCLKYMNKQEKNVHLRAYVSGEHAVIQTEDNGLGISEEALPFIFERFYREDPSRNSHTGGSGLGLAISKQIIEGHEGTIRASSVKGEGTCVSIMLPLRSNKVSDGR</sequence>
<dbReference type="PROSITE" id="PS50885">
    <property type="entry name" value="HAMP"/>
    <property type="match status" value="1"/>
</dbReference>
<dbReference type="GO" id="GO:0016301">
    <property type="term" value="F:kinase activity"/>
    <property type="evidence" value="ECO:0007669"/>
    <property type="project" value="UniProtKB-KW"/>
</dbReference>
<evidence type="ECO:0000256" key="3">
    <source>
        <dbReference type="ARBA" id="ARBA00012438"/>
    </source>
</evidence>
<keyword evidence="12" id="KW-0902">Two-component regulatory system</keyword>
<comment type="catalytic activity">
    <reaction evidence="1">
        <text>ATP + protein L-histidine = ADP + protein N-phospho-L-histidine.</text>
        <dbReference type="EC" id="2.7.13.3"/>
    </reaction>
</comment>
<evidence type="ECO:0000256" key="10">
    <source>
        <dbReference type="ARBA" id="ARBA00022840"/>
    </source>
</evidence>
<dbReference type="Pfam" id="PF02518">
    <property type="entry name" value="HATPase_c"/>
    <property type="match status" value="1"/>
</dbReference>
<dbReference type="InterPro" id="IPR005467">
    <property type="entry name" value="His_kinase_dom"/>
</dbReference>
<evidence type="ECO:0000256" key="1">
    <source>
        <dbReference type="ARBA" id="ARBA00000085"/>
    </source>
</evidence>
<dbReference type="InterPro" id="IPR036890">
    <property type="entry name" value="HATPase_C_sf"/>
</dbReference>
<dbReference type="EC" id="2.7.13.3" evidence="3"/>
<reference evidence="18" key="1">
    <citation type="journal article" date="2019" name="Int. J. Syst. Evol. Microbiol.">
        <title>The Global Catalogue of Microorganisms (GCM) 10K type strain sequencing project: providing services to taxonomists for standard genome sequencing and annotation.</title>
        <authorList>
            <consortium name="The Broad Institute Genomics Platform"/>
            <consortium name="The Broad Institute Genome Sequencing Center for Infectious Disease"/>
            <person name="Wu L."/>
            <person name="Ma J."/>
        </authorList>
    </citation>
    <scope>NUCLEOTIDE SEQUENCE [LARGE SCALE GENOMIC DNA]</scope>
    <source>
        <strain evidence="18">KACC 11904</strain>
    </source>
</reference>
<organism evidence="17 18">
    <name type="scientific">Paenibacillus aestuarii</name>
    <dbReference type="NCBI Taxonomy" id="516965"/>
    <lineage>
        <taxon>Bacteria</taxon>
        <taxon>Bacillati</taxon>
        <taxon>Bacillota</taxon>
        <taxon>Bacilli</taxon>
        <taxon>Bacillales</taxon>
        <taxon>Paenibacillaceae</taxon>
        <taxon>Paenibacillus</taxon>
    </lineage>
</organism>
<dbReference type="EMBL" id="JBHSMJ010000054">
    <property type="protein sequence ID" value="MFC5452471.1"/>
    <property type="molecule type" value="Genomic_DNA"/>
</dbReference>
<dbReference type="Gene3D" id="1.10.287.130">
    <property type="match status" value="1"/>
</dbReference>
<evidence type="ECO:0000259" key="16">
    <source>
        <dbReference type="PROSITE" id="PS50885"/>
    </source>
</evidence>
<evidence type="ECO:0000256" key="5">
    <source>
        <dbReference type="ARBA" id="ARBA00022553"/>
    </source>
</evidence>
<dbReference type="InterPro" id="IPR003660">
    <property type="entry name" value="HAMP_dom"/>
</dbReference>
<dbReference type="SUPFAM" id="SSF47384">
    <property type="entry name" value="Homodimeric domain of signal transducing histidine kinase"/>
    <property type="match status" value="1"/>
</dbReference>
<dbReference type="InterPro" id="IPR036097">
    <property type="entry name" value="HisK_dim/P_sf"/>
</dbReference>
<feature type="transmembrane region" description="Helical" evidence="14">
    <location>
        <begin position="7"/>
        <end position="33"/>
    </location>
</feature>
<dbReference type="PANTHER" id="PTHR45528:SF1">
    <property type="entry name" value="SENSOR HISTIDINE KINASE CPXA"/>
    <property type="match status" value="1"/>
</dbReference>